<feature type="compositionally biased region" description="Low complexity" evidence="1">
    <location>
        <begin position="129"/>
        <end position="146"/>
    </location>
</feature>
<dbReference type="AlphaFoldDB" id="A0AAV9PM29"/>
<organism evidence="3 4">
    <name type="scientific">Saxophila tyrrhenica</name>
    <dbReference type="NCBI Taxonomy" id="1690608"/>
    <lineage>
        <taxon>Eukaryota</taxon>
        <taxon>Fungi</taxon>
        <taxon>Dikarya</taxon>
        <taxon>Ascomycota</taxon>
        <taxon>Pezizomycotina</taxon>
        <taxon>Dothideomycetes</taxon>
        <taxon>Dothideomycetidae</taxon>
        <taxon>Mycosphaerellales</taxon>
        <taxon>Extremaceae</taxon>
        <taxon>Saxophila</taxon>
    </lineage>
</organism>
<keyword evidence="2" id="KW-0732">Signal</keyword>
<feature type="region of interest" description="Disordered" evidence="1">
    <location>
        <begin position="129"/>
        <end position="161"/>
    </location>
</feature>
<proteinExistence type="predicted"/>
<accession>A0AAV9PM29</accession>
<feature type="compositionally biased region" description="Polar residues" evidence="1">
    <location>
        <begin position="147"/>
        <end position="159"/>
    </location>
</feature>
<evidence type="ECO:0000313" key="3">
    <source>
        <dbReference type="EMBL" id="KAK5174887.1"/>
    </source>
</evidence>
<feature type="signal peptide" evidence="2">
    <location>
        <begin position="1"/>
        <end position="19"/>
    </location>
</feature>
<dbReference type="EMBL" id="JAVRRT010000001">
    <property type="protein sequence ID" value="KAK5174887.1"/>
    <property type="molecule type" value="Genomic_DNA"/>
</dbReference>
<name>A0AAV9PM29_9PEZI</name>
<comment type="caution">
    <text evidence="3">The sequence shown here is derived from an EMBL/GenBank/DDBJ whole genome shotgun (WGS) entry which is preliminary data.</text>
</comment>
<feature type="chain" id="PRO_5043373202" description="Extracellular membrane protein CFEM domain-containing protein" evidence="2">
    <location>
        <begin position="20"/>
        <end position="179"/>
    </location>
</feature>
<evidence type="ECO:0000313" key="4">
    <source>
        <dbReference type="Proteomes" id="UP001337655"/>
    </source>
</evidence>
<sequence>MKLYRTPLFILAASSTAAAQSVSSVNELLLTFPLCSRDCLEESFFGPRMEACGVQSTSGDAMDSLCICAPSVFTDKPESEVSEENGEAGTCAGTVCSSSDVYNEFSPAVEDYDDYCRLLQQAVADRSSASSSAPLSSATPSSSASPTHTMQDMPPNSANRMGAAPAAVPVVIAAFGMLL</sequence>
<evidence type="ECO:0008006" key="5">
    <source>
        <dbReference type="Google" id="ProtNLM"/>
    </source>
</evidence>
<dbReference type="GeneID" id="89921375"/>
<reference evidence="3 4" key="1">
    <citation type="submission" date="2023-08" db="EMBL/GenBank/DDBJ databases">
        <title>Black Yeasts Isolated from many extreme environments.</title>
        <authorList>
            <person name="Coleine C."/>
            <person name="Stajich J.E."/>
            <person name="Selbmann L."/>
        </authorList>
    </citation>
    <scope>NUCLEOTIDE SEQUENCE [LARGE SCALE GENOMIC DNA]</scope>
    <source>
        <strain evidence="3 4">CCFEE 5935</strain>
    </source>
</reference>
<protein>
    <recommendedName>
        <fullName evidence="5">Extracellular membrane protein CFEM domain-containing protein</fullName>
    </recommendedName>
</protein>
<dbReference type="RefSeq" id="XP_064663525.1">
    <property type="nucleotide sequence ID" value="XM_064797291.1"/>
</dbReference>
<evidence type="ECO:0000256" key="1">
    <source>
        <dbReference type="SAM" id="MobiDB-lite"/>
    </source>
</evidence>
<evidence type="ECO:0000256" key="2">
    <source>
        <dbReference type="SAM" id="SignalP"/>
    </source>
</evidence>
<keyword evidence="4" id="KW-1185">Reference proteome</keyword>
<gene>
    <name evidence="3" type="ORF">LTR77_000023</name>
</gene>
<dbReference type="Proteomes" id="UP001337655">
    <property type="component" value="Unassembled WGS sequence"/>
</dbReference>